<name>A0A9X2BH61_9BACL</name>
<reference evidence="2" key="1">
    <citation type="submission" date="2021-09" db="EMBL/GenBank/DDBJ databases">
        <title>Genome analysis of Fictibacillus sp. KIGAM418 isolated from marine sediment.</title>
        <authorList>
            <person name="Seo M.-J."/>
            <person name="Cho E.-S."/>
            <person name="Hwang C.Y."/>
        </authorList>
    </citation>
    <scope>NUCLEOTIDE SEQUENCE</scope>
    <source>
        <strain evidence="2">KIGAM418</strain>
    </source>
</reference>
<gene>
    <name evidence="2" type="ORF">LCY76_20890</name>
</gene>
<protein>
    <submittedName>
        <fullName evidence="2">DinB family protein</fullName>
    </submittedName>
</protein>
<dbReference type="SUPFAM" id="SSF109854">
    <property type="entry name" value="DinB/YfiT-like putative metalloenzymes"/>
    <property type="match status" value="1"/>
</dbReference>
<sequence length="155" mass="18298">MSSYLFDQLRFVRGNTMKLVAGLNDEQSEIIPDPLNNHIKWNLGHIYFIHERNAFQFVKEKEDWIMPESFPSLFSPGTKPENRQRMPVDLSEIVHLMENQIDRIESTFKERLKEKTEPYTTSMGLHLSTVEEFLSCCLFHEGMHLERINVIKKLT</sequence>
<proteinExistence type="predicted"/>
<dbReference type="InterPro" id="IPR034660">
    <property type="entry name" value="DinB/YfiT-like"/>
</dbReference>
<dbReference type="Proteomes" id="UP001139011">
    <property type="component" value="Unassembled WGS sequence"/>
</dbReference>
<keyword evidence="3" id="KW-1185">Reference proteome</keyword>
<dbReference type="Pfam" id="PF12867">
    <property type="entry name" value="DinB_2"/>
    <property type="match status" value="1"/>
</dbReference>
<dbReference type="RefSeq" id="WP_248254250.1">
    <property type="nucleotide sequence ID" value="NZ_JAIWJX010000002.1"/>
</dbReference>
<dbReference type="Gene3D" id="1.20.120.450">
    <property type="entry name" value="dinb family like domain"/>
    <property type="match status" value="1"/>
</dbReference>
<dbReference type="InterPro" id="IPR024775">
    <property type="entry name" value="DinB-like"/>
</dbReference>
<evidence type="ECO:0000313" key="3">
    <source>
        <dbReference type="Proteomes" id="UP001139011"/>
    </source>
</evidence>
<evidence type="ECO:0000259" key="1">
    <source>
        <dbReference type="Pfam" id="PF12867"/>
    </source>
</evidence>
<organism evidence="2 3">
    <name type="scientific">Fictibacillus marinisediminis</name>
    <dbReference type="NCBI Taxonomy" id="2878389"/>
    <lineage>
        <taxon>Bacteria</taxon>
        <taxon>Bacillati</taxon>
        <taxon>Bacillota</taxon>
        <taxon>Bacilli</taxon>
        <taxon>Bacillales</taxon>
        <taxon>Fictibacillaceae</taxon>
        <taxon>Fictibacillus</taxon>
    </lineage>
</organism>
<comment type="caution">
    <text evidence="2">The sequence shown here is derived from an EMBL/GenBank/DDBJ whole genome shotgun (WGS) entry which is preliminary data.</text>
</comment>
<evidence type="ECO:0000313" key="2">
    <source>
        <dbReference type="EMBL" id="MCK6259032.1"/>
    </source>
</evidence>
<feature type="domain" description="DinB-like" evidence="1">
    <location>
        <begin position="8"/>
        <end position="146"/>
    </location>
</feature>
<dbReference type="EMBL" id="JAIWJX010000002">
    <property type="protein sequence ID" value="MCK6259032.1"/>
    <property type="molecule type" value="Genomic_DNA"/>
</dbReference>
<dbReference type="AlphaFoldDB" id="A0A9X2BH61"/>
<accession>A0A9X2BH61</accession>